<accession>A0ABR6N6H6</accession>
<dbReference type="PANTHER" id="PTHR45138:SF9">
    <property type="entry name" value="DIGUANYLATE CYCLASE DGCM-RELATED"/>
    <property type="match status" value="1"/>
</dbReference>
<dbReference type="NCBIfam" id="TIGR00254">
    <property type="entry name" value="GGDEF"/>
    <property type="match status" value="1"/>
</dbReference>
<proteinExistence type="predicted"/>
<feature type="coiled-coil region" evidence="3">
    <location>
        <begin position="162"/>
        <end position="189"/>
    </location>
</feature>
<organism evidence="5 6">
    <name type="scientific">Sphingomonas endophytica</name>
    <dbReference type="NCBI Taxonomy" id="869719"/>
    <lineage>
        <taxon>Bacteria</taxon>
        <taxon>Pseudomonadati</taxon>
        <taxon>Pseudomonadota</taxon>
        <taxon>Alphaproteobacteria</taxon>
        <taxon>Sphingomonadales</taxon>
        <taxon>Sphingomonadaceae</taxon>
        <taxon>Sphingomonas</taxon>
    </lineage>
</organism>
<keyword evidence="3" id="KW-0175">Coiled coil</keyword>
<name>A0ABR6N6H6_9SPHN</name>
<reference evidence="5 6" key="1">
    <citation type="submission" date="2020-08" db="EMBL/GenBank/DDBJ databases">
        <title>Genomic Encyclopedia of Type Strains, Phase IV (KMG-IV): sequencing the most valuable type-strain genomes for metagenomic binning, comparative biology and taxonomic classification.</title>
        <authorList>
            <person name="Goeker M."/>
        </authorList>
    </citation>
    <scope>NUCLEOTIDE SEQUENCE [LARGE SCALE GENOMIC DNA]</scope>
    <source>
        <strain evidence="5 6">DSM 101535</strain>
    </source>
</reference>
<evidence type="ECO:0000256" key="1">
    <source>
        <dbReference type="ARBA" id="ARBA00012528"/>
    </source>
</evidence>
<keyword evidence="6" id="KW-1185">Reference proteome</keyword>
<dbReference type="SUPFAM" id="SSF55073">
    <property type="entry name" value="Nucleotide cyclase"/>
    <property type="match status" value="1"/>
</dbReference>
<evidence type="ECO:0000313" key="5">
    <source>
        <dbReference type="EMBL" id="MBB5726406.1"/>
    </source>
</evidence>
<dbReference type="EC" id="2.7.7.65" evidence="1"/>
<dbReference type="PANTHER" id="PTHR45138">
    <property type="entry name" value="REGULATORY COMPONENTS OF SENSORY TRANSDUCTION SYSTEM"/>
    <property type="match status" value="1"/>
</dbReference>
<evidence type="ECO:0000256" key="2">
    <source>
        <dbReference type="ARBA" id="ARBA00034247"/>
    </source>
</evidence>
<protein>
    <recommendedName>
        <fullName evidence="1">diguanylate cyclase</fullName>
        <ecNumber evidence="1">2.7.7.65</ecNumber>
    </recommendedName>
</protein>
<dbReference type="Pfam" id="PF00990">
    <property type="entry name" value="GGDEF"/>
    <property type="match status" value="1"/>
</dbReference>
<feature type="domain" description="GGDEF" evidence="4">
    <location>
        <begin position="215"/>
        <end position="348"/>
    </location>
</feature>
<dbReference type="Gene3D" id="3.30.70.270">
    <property type="match status" value="1"/>
</dbReference>
<sequence length="350" mass="37740">MMASRAVDIGQANGGDRLFARIGAFLAAHRLSPDPAHYAFAYEVVANATGLVAQRVAELTDGGVRLTSQDIASLGGVSVAGTPVDPADDDGTMSGDVDVQQALLDRMMFQLDGFGDAMRIVHAEANDFGRDLQRSADTMRDMGAEAGIEAITQLTADMIGRVQLAEARLDTALRETEELRTALDEARGSARTDPLTDLPNRRAFDETFAALHRDTPVTVAICDIDHFKQVNDNFGHAVGDRVIRMVAQTLASEKGMMVARYGGEEFALLFENVRLDDAAQIVERVRRTISERRPRVRETGESIGTISFSAGVAEGRVGEGRAALMARADAALYRAKDQGRARTITSDTTP</sequence>
<dbReference type="PROSITE" id="PS50887">
    <property type="entry name" value="GGDEF"/>
    <property type="match status" value="1"/>
</dbReference>
<evidence type="ECO:0000256" key="3">
    <source>
        <dbReference type="SAM" id="Coils"/>
    </source>
</evidence>
<dbReference type="InterPro" id="IPR029787">
    <property type="entry name" value="Nucleotide_cyclase"/>
</dbReference>
<dbReference type="CDD" id="cd01949">
    <property type="entry name" value="GGDEF"/>
    <property type="match status" value="1"/>
</dbReference>
<evidence type="ECO:0000259" key="4">
    <source>
        <dbReference type="PROSITE" id="PS50887"/>
    </source>
</evidence>
<dbReference type="Proteomes" id="UP000560131">
    <property type="component" value="Unassembled WGS sequence"/>
</dbReference>
<dbReference type="SMART" id="SM00267">
    <property type="entry name" value="GGDEF"/>
    <property type="match status" value="1"/>
</dbReference>
<evidence type="ECO:0000313" key="6">
    <source>
        <dbReference type="Proteomes" id="UP000560131"/>
    </source>
</evidence>
<dbReference type="InterPro" id="IPR000160">
    <property type="entry name" value="GGDEF_dom"/>
</dbReference>
<gene>
    <name evidence="5" type="ORF">FHS97_002346</name>
</gene>
<dbReference type="InterPro" id="IPR050469">
    <property type="entry name" value="Diguanylate_Cyclase"/>
</dbReference>
<comment type="catalytic activity">
    <reaction evidence="2">
        <text>2 GTP = 3',3'-c-di-GMP + 2 diphosphate</text>
        <dbReference type="Rhea" id="RHEA:24898"/>
        <dbReference type="ChEBI" id="CHEBI:33019"/>
        <dbReference type="ChEBI" id="CHEBI:37565"/>
        <dbReference type="ChEBI" id="CHEBI:58805"/>
        <dbReference type="EC" id="2.7.7.65"/>
    </reaction>
</comment>
<dbReference type="InterPro" id="IPR043128">
    <property type="entry name" value="Rev_trsase/Diguanyl_cyclase"/>
</dbReference>
<dbReference type="EMBL" id="JACIJN010000007">
    <property type="protein sequence ID" value="MBB5726406.1"/>
    <property type="molecule type" value="Genomic_DNA"/>
</dbReference>
<comment type="caution">
    <text evidence="5">The sequence shown here is derived from an EMBL/GenBank/DDBJ whole genome shotgun (WGS) entry which is preliminary data.</text>
</comment>